<dbReference type="InterPro" id="IPR006119">
    <property type="entry name" value="Resolv_N"/>
</dbReference>
<dbReference type="Pfam" id="PF00239">
    <property type="entry name" value="Resolvase"/>
    <property type="match status" value="1"/>
</dbReference>
<evidence type="ECO:0000313" key="2">
    <source>
        <dbReference type="EMBL" id="QFY41507.1"/>
    </source>
</evidence>
<gene>
    <name evidence="2" type="ORF">F6R98_01765</name>
</gene>
<accession>A0A5Q0BH56</accession>
<dbReference type="InterPro" id="IPR036162">
    <property type="entry name" value="Resolvase-like_N_sf"/>
</dbReference>
<reference evidence="2 3" key="1">
    <citation type="submission" date="2019-09" db="EMBL/GenBank/DDBJ databases">
        <title>Ecophysiology of the spiral-shaped methanotroph Methylospira mobilis as revealed by the complete genome sequence.</title>
        <authorList>
            <person name="Oshkin I.Y."/>
            <person name="Dedysh S.N."/>
            <person name="Miroshnikov K."/>
            <person name="Danilova O.V."/>
            <person name="Hakobyan A."/>
            <person name="Liesack W."/>
        </authorList>
    </citation>
    <scope>NUCLEOTIDE SEQUENCE [LARGE SCALE GENOMIC DNA]</scope>
    <source>
        <strain evidence="2 3">Shm1</strain>
    </source>
</reference>
<sequence length="160" mass="17461">MRPLRLIRLPARGKLMVKANHGNGSVTWSSVMKSGYCQKTISLNRSKKYVCPCKRSAACCMSRLYGFIASDAARIGFAVLIASFSRSERELIAALRMAGCEYIFTDTAIGALSKRSELTRSLGSLRTGDTLVAWKPGRLGPGLLPHLVTVLADLQKQRVA</sequence>
<dbReference type="GO" id="GO:0000150">
    <property type="term" value="F:DNA strand exchange activity"/>
    <property type="evidence" value="ECO:0007669"/>
    <property type="project" value="InterPro"/>
</dbReference>
<organism evidence="2 3">
    <name type="scientific">Candidatus Methylospira mobilis</name>
    <dbReference type="NCBI Taxonomy" id="1808979"/>
    <lineage>
        <taxon>Bacteria</taxon>
        <taxon>Pseudomonadati</taxon>
        <taxon>Pseudomonadota</taxon>
        <taxon>Gammaproteobacteria</taxon>
        <taxon>Methylococcales</taxon>
        <taxon>Methylococcaceae</taxon>
        <taxon>Candidatus Methylospira</taxon>
    </lineage>
</organism>
<dbReference type="GO" id="GO:0003677">
    <property type="term" value="F:DNA binding"/>
    <property type="evidence" value="ECO:0007669"/>
    <property type="project" value="InterPro"/>
</dbReference>
<dbReference type="Gene3D" id="3.40.50.1390">
    <property type="entry name" value="Resolvase, N-terminal catalytic domain"/>
    <property type="match status" value="1"/>
</dbReference>
<dbReference type="OrthoDB" id="9797501at2"/>
<protein>
    <recommendedName>
        <fullName evidence="1">Resolvase/invertase-type recombinase catalytic domain-containing protein</fullName>
    </recommendedName>
</protein>
<dbReference type="AlphaFoldDB" id="A0A5Q0BH56"/>
<dbReference type="KEGG" id="mmob:F6R98_01765"/>
<evidence type="ECO:0000313" key="3">
    <source>
        <dbReference type="Proteomes" id="UP000325755"/>
    </source>
</evidence>
<dbReference type="InParanoid" id="A0A5Q0BH56"/>
<dbReference type="Proteomes" id="UP000325755">
    <property type="component" value="Chromosome"/>
</dbReference>
<keyword evidence="3" id="KW-1185">Reference proteome</keyword>
<dbReference type="SUPFAM" id="SSF53041">
    <property type="entry name" value="Resolvase-like"/>
    <property type="match status" value="1"/>
</dbReference>
<evidence type="ECO:0000259" key="1">
    <source>
        <dbReference type="PROSITE" id="PS51736"/>
    </source>
</evidence>
<dbReference type="EMBL" id="CP044205">
    <property type="protein sequence ID" value="QFY41507.1"/>
    <property type="molecule type" value="Genomic_DNA"/>
</dbReference>
<dbReference type="PROSITE" id="PS51736">
    <property type="entry name" value="RECOMBINASES_3"/>
    <property type="match status" value="1"/>
</dbReference>
<proteinExistence type="predicted"/>
<name>A0A5Q0BH56_9GAMM</name>
<feature type="domain" description="Resolvase/invertase-type recombinase catalytic" evidence="1">
    <location>
        <begin position="61"/>
        <end position="160"/>
    </location>
</feature>